<dbReference type="CDD" id="cd01949">
    <property type="entry name" value="GGDEF"/>
    <property type="match status" value="1"/>
</dbReference>
<protein>
    <submittedName>
        <fullName evidence="4">Diguanylate cyclase (GGDEF)-like protein</fullName>
    </submittedName>
</protein>
<dbReference type="Gene3D" id="3.30.70.270">
    <property type="match status" value="1"/>
</dbReference>
<dbReference type="SUPFAM" id="SSF52172">
    <property type="entry name" value="CheY-like"/>
    <property type="match status" value="2"/>
</dbReference>
<evidence type="ECO:0000259" key="2">
    <source>
        <dbReference type="PROSITE" id="PS50110"/>
    </source>
</evidence>
<dbReference type="InterPro" id="IPR029787">
    <property type="entry name" value="Nucleotide_cyclase"/>
</dbReference>
<sequence length="533" mass="60640">MDTYQTIFSERIRVQVNSWGKQKDLAQEDLYHLLHTIKGTAATIGLEGLSVEAERLIGLLSQENNQRWPESKWREFVTPLLLLLTSGVIPRKRTLPSAKLLLIDRDPEFVSLFKDYMEAKGYTVLIAASSKRGIPLFYDEKPNYVCFSIRKDADDEMHFFETIKEATFGLLSPTLGLIDPFSDDTQQKLYRLGVTDAIPKHTALATIDALIENRLHLAFRLRTQVTTDPLTKVFNRAFLFENLEQQKQQWLTHTIPYSIAMIDLDNFKQVNDTHGHLVGDEVLIRAAEHLKEHLRQEDRVFRYGGEEFTILLPMTTAKEAKQVIERVLFHYRNTLFESAHASFFSSFTAGVTEMTSGSTTSEQLLAEADAALYRGKHTTKGSVSIFQADIDSLQPEQSDKHVVISVVDDDPIIRRLLTSKLSQLSLQHHGVEVHSFDSGPRLLRDQLLDRNAQHIVLLDGVMPEMDGVEVLKTLRQRPNSATIAVVMLTGRKTDTSIIQALQLGADDYMTKPFSPDELLARVQRLIRRTKERK</sequence>
<dbReference type="InterPro" id="IPR001789">
    <property type="entry name" value="Sig_transdc_resp-reg_receiver"/>
</dbReference>
<accession>A0A4R6TSV0</accession>
<dbReference type="RefSeq" id="WP_133581522.1">
    <property type="nucleotide sequence ID" value="NZ_SNYJ01000016.1"/>
</dbReference>
<dbReference type="SUPFAM" id="SSF55073">
    <property type="entry name" value="Nucleotide cyclase"/>
    <property type="match status" value="1"/>
</dbReference>
<gene>
    <name evidence="4" type="ORF">EV213_11626</name>
</gene>
<dbReference type="Gene3D" id="3.40.50.2300">
    <property type="match status" value="2"/>
</dbReference>
<comment type="caution">
    <text evidence="4">The sequence shown here is derived from an EMBL/GenBank/DDBJ whole genome shotgun (WGS) entry which is preliminary data.</text>
</comment>
<dbReference type="PROSITE" id="PS50887">
    <property type="entry name" value="GGDEF"/>
    <property type="match status" value="1"/>
</dbReference>
<proteinExistence type="predicted"/>
<feature type="domain" description="Response regulatory" evidence="2">
    <location>
        <begin position="99"/>
        <end position="215"/>
    </location>
</feature>
<dbReference type="PROSITE" id="PS50110">
    <property type="entry name" value="RESPONSE_REGULATORY"/>
    <property type="match status" value="2"/>
</dbReference>
<reference evidence="4 5" key="1">
    <citation type="submission" date="2019-03" db="EMBL/GenBank/DDBJ databases">
        <title>Genomic Encyclopedia of Type Strains, Phase IV (KMG-IV): sequencing the most valuable type-strain genomes for metagenomic binning, comparative biology and taxonomic classification.</title>
        <authorList>
            <person name="Goeker M."/>
        </authorList>
    </citation>
    <scope>NUCLEOTIDE SEQUENCE [LARGE SCALE GENOMIC DNA]</scope>
    <source>
        <strain evidence="4 5">DSM 28697</strain>
    </source>
</reference>
<dbReference type="GO" id="GO:0000160">
    <property type="term" value="P:phosphorelay signal transduction system"/>
    <property type="evidence" value="ECO:0007669"/>
    <property type="project" value="InterPro"/>
</dbReference>
<evidence type="ECO:0000313" key="5">
    <source>
        <dbReference type="Proteomes" id="UP000295632"/>
    </source>
</evidence>
<dbReference type="PANTHER" id="PTHR45138">
    <property type="entry name" value="REGULATORY COMPONENTS OF SENSORY TRANSDUCTION SYSTEM"/>
    <property type="match status" value="1"/>
</dbReference>
<dbReference type="PANTHER" id="PTHR45138:SF9">
    <property type="entry name" value="DIGUANYLATE CYCLASE DGCM-RELATED"/>
    <property type="match status" value="1"/>
</dbReference>
<dbReference type="GO" id="GO:1902201">
    <property type="term" value="P:negative regulation of bacterial-type flagellum-dependent cell motility"/>
    <property type="evidence" value="ECO:0007669"/>
    <property type="project" value="TreeGrafter"/>
</dbReference>
<dbReference type="SMART" id="SM00448">
    <property type="entry name" value="REC"/>
    <property type="match status" value="1"/>
</dbReference>
<feature type="domain" description="GGDEF" evidence="3">
    <location>
        <begin position="255"/>
        <end position="388"/>
    </location>
</feature>
<dbReference type="FunFam" id="3.30.70.270:FF:000001">
    <property type="entry name" value="Diguanylate cyclase domain protein"/>
    <property type="match status" value="1"/>
</dbReference>
<dbReference type="InterPro" id="IPR050469">
    <property type="entry name" value="Diguanylate_Cyclase"/>
</dbReference>
<dbReference type="Pfam" id="PF00990">
    <property type="entry name" value="GGDEF"/>
    <property type="match status" value="1"/>
</dbReference>
<dbReference type="GO" id="GO:0005886">
    <property type="term" value="C:plasma membrane"/>
    <property type="evidence" value="ECO:0007669"/>
    <property type="project" value="TreeGrafter"/>
</dbReference>
<dbReference type="GO" id="GO:0052621">
    <property type="term" value="F:diguanylate cyclase activity"/>
    <property type="evidence" value="ECO:0007669"/>
    <property type="project" value="TreeGrafter"/>
</dbReference>
<comment type="caution">
    <text evidence="1">Lacks conserved residue(s) required for the propagation of feature annotation.</text>
</comment>
<evidence type="ECO:0000313" key="4">
    <source>
        <dbReference type="EMBL" id="TDQ36728.1"/>
    </source>
</evidence>
<name>A0A4R6TSV0_9BACI</name>
<feature type="modified residue" description="4-aspartylphosphate" evidence="1">
    <location>
        <position position="459"/>
    </location>
</feature>
<dbReference type="AlphaFoldDB" id="A0A4R6TSV0"/>
<dbReference type="Proteomes" id="UP000295632">
    <property type="component" value="Unassembled WGS sequence"/>
</dbReference>
<dbReference type="OrthoDB" id="9759607at2"/>
<feature type="domain" description="Response regulatory" evidence="2">
    <location>
        <begin position="403"/>
        <end position="526"/>
    </location>
</feature>
<dbReference type="SMART" id="SM00267">
    <property type="entry name" value="GGDEF"/>
    <property type="match status" value="1"/>
</dbReference>
<keyword evidence="5" id="KW-1185">Reference proteome</keyword>
<dbReference type="InterPro" id="IPR043128">
    <property type="entry name" value="Rev_trsase/Diguanyl_cyclase"/>
</dbReference>
<evidence type="ECO:0000259" key="3">
    <source>
        <dbReference type="PROSITE" id="PS50887"/>
    </source>
</evidence>
<keyword evidence="1" id="KW-0597">Phosphoprotein</keyword>
<dbReference type="InterPro" id="IPR011006">
    <property type="entry name" value="CheY-like_superfamily"/>
</dbReference>
<dbReference type="GO" id="GO:0043709">
    <property type="term" value="P:cell adhesion involved in single-species biofilm formation"/>
    <property type="evidence" value="ECO:0007669"/>
    <property type="project" value="TreeGrafter"/>
</dbReference>
<dbReference type="EMBL" id="SNYJ01000016">
    <property type="protein sequence ID" value="TDQ36728.1"/>
    <property type="molecule type" value="Genomic_DNA"/>
</dbReference>
<evidence type="ECO:0000256" key="1">
    <source>
        <dbReference type="PROSITE-ProRule" id="PRU00169"/>
    </source>
</evidence>
<dbReference type="SUPFAM" id="SSF47226">
    <property type="entry name" value="Histidine-containing phosphotransfer domain, HPT domain"/>
    <property type="match status" value="1"/>
</dbReference>
<dbReference type="Pfam" id="PF00072">
    <property type="entry name" value="Response_reg"/>
    <property type="match status" value="1"/>
</dbReference>
<organism evidence="4 5">
    <name type="scientific">Aureibacillus halotolerans</name>
    <dbReference type="NCBI Taxonomy" id="1508390"/>
    <lineage>
        <taxon>Bacteria</taxon>
        <taxon>Bacillati</taxon>
        <taxon>Bacillota</taxon>
        <taxon>Bacilli</taxon>
        <taxon>Bacillales</taxon>
        <taxon>Bacillaceae</taxon>
        <taxon>Aureibacillus</taxon>
    </lineage>
</organism>
<dbReference type="InterPro" id="IPR036641">
    <property type="entry name" value="HPT_dom_sf"/>
</dbReference>
<dbReference type="InterPro" id="IPR000160">
    <property type="entry name" value="GGDEF_dom"/>
</dbReference>
<dbReference type="NCBIfam" id="TIGR00254">
    <property type="entry name" value="GGDEF"/>
    <property type="match status" value="1"/>
</dbReference>